<evidence type="ECO:0000313" key="3">
    <source>
        <dbReference type="Proteomes" id="UP000052230"/>
    </source>
</evidence>
<reference evidence="2 3" key="1">
    <citation type="submission" date="2014-09" db="EMBL/GenBank/DDBJ databases">
        <authorList>
            <person name="Regsiter A."/>
        </authorList>
    </citation>
    <scope>NUCLEOTIDE SEQUENCE [LARGE SCALE GENOMIC DNA]</scope>
</reference>
<feature type="compositionally biased region" description="Basic residues" evidence="1">
    <location>
        <begin position="1"/>
        <end position="13"/>
    </location>
</feature>
<gene>
    <name evidence="2" type="ORF">XAC3562_1700003</name>
</gene>
<comment type="caution">
    <text evidence="2">The sequence shown here is derived from an EMBL/GenBank/DDBJ whole genome shotgun (WGS) entry which is preliminary data.</text>
</comment>
<dbReference type="Proteomes" id="UP000052230">
    <property type="component" value="Unassembled WGS sequence"/>
</dbReference>
<dbReference type="AlphaFoldDB" id="A0A0U5FA18"/>
<name>A0A0U5FA18_XANCI</name>
<organism evidence="2 3">
    <name type="scientific">Xanthomonas citri pv. citri</name>
    <dbReference type="NCBI Taxonomy" id="611301"/>
    <lineage>
        <taxon>Bacteria</taxon>
        <taxon>Pseudomonadati</taxon>
        <taxon>Pseudomonadota</taxon>
        <taxon>Gammaproteobacteria</taxon>
        <taxon>Lysobacterales</taxon>
        <taxon>Lysobacteraceae</taxon>
        <taxon>Xanthomonas</taxon>
    </lineage>
</organism>
<protein>
    <submittedName>
        <fullName evidence="2">Uncharacterized protein</fullName>
    </submittedName>
</protein>
<accession>A0A0U5FA18</accession>
<evidence type="ECO:0000313" key="2">
    <source>
        <dbReference type="EMBL" id="CEG15080.1"/>
    </source>
</evidence>
<feature type="region of interest" description="Disordered" evidence="1">
    <location>
        <begin position="1"/>
        <end position="59"/>
    </location>
</feature>
<sequence>MTPPRTSRHKSLWNKHSLTGQNPAQKKTPLGGAFFRMSNRIKPRSAPRIEQTRHRDADR</sequence>
<feature type="compositionally biased region" description="Basic and acidic residues" evidence="1">
    <location>
        <begin position="50"/>
        <end position="59"/>
    </location>
</feature>
<evidence type="ECO:0000256" key="1">
    <source>
        <dbReference type="SAM" id="MobiDB-lite"/>
    </source>
</evidence>
<feature type="compositionally biased region" description="Polar residues" evidence="1">
    <location>
        <begin position="14"/>
        <end position="25"/>
    </location>
</feature>
<proteinExistence type="predicted"/>
<dbReference type="EMBL" id="CCXZ01000080">
    <property type="protein sequence ID" value="CEG15080.1"/>
    <property type="molecule type" value="Genomic_DNA"/>
</dbReference>
<keyword evidence="3" id="KW-1185">Reference proteome</keyword>